<dbReference type="EMBL" id="FRYK01000007">
    <property type="protein sequence ID" value="SHO74264.1"/>
    <property type="molecule type" value="Genomic_DNA"/>
</dbReference>
<evidence type="ECO:0000313" key="3">
    <source>
        <dbReference type="Proteomes" id="UP000184611"/>
    </source>
</evidence>
<evidence type="ECO:0000256" key="1">
    <source>
        <dbReference type="SAM" id="Coils"/>
    </source>
</evidence>
<feature type="coiled-coil region" evidence="1">
    <location>
        <begin position="501"/>
        <end position="573"/>
    </location>
</feature>
<name>A0A1M7ZZH4_9FLAO</name>
<dbReference type="InterPro" id="IPR027417">
    <property type="entry name" value="P-loop_NTPase"/>
</dbReference>
<keyword evidence="1" id="KW-0175">Coiled coil</keyword>
<reference evidence="3" key="1">
    <citation type="submission" date="2016-12" db="EMBL/GenBank/DDBJ databases">
        <authorList>
            <person name="Varghese N."/>
            <person name="Submissions S."/>
        </authorList>
    </citation>
    <scope>NUCLEOTIDE SEQUENCE [LARGE SCALE GENOMIC DNA]</scope>
    <source>
        <strain evidence="3">DSM 18830</strain>
    </source>
</reference>
<proteinExistence type="predicted"/>
<evidence type="ECO:0008006" key="4">
    <source>
        <dbReference type="Google" id="ProtNLM"/>
    </source>
</evidence>
<dbReference type="STRING" id="416016.SAMN05443547_2654"/>
<sequence>MTTTNFRKVLINIATEDNSNTISKIIANYYPSLNISSRETLFESLMFFLESSENQDFNFADLEEKIKTESLDVLEYEGKDYRIKQVEISNLRGIPSIEGNNDIPYGINLADEDGKINNAIILANNGTGKSSVFAGLEMIYTQEIGEKKLRSKVPDSNELSDYNKYLRRVNEIGKPSCKVKTVEGDFDLENIIFKNEDFVKVFNPHSHFITEYDIISNGQLEYEKDDKHEYSFHNKIAISLGLTEFITFQKIAQLIPNYRRSKETTARNNLEREIENNRTTIKNRQTEIQSKTIEIEELKKGISSENISNEQSKLEVLNKLKSKSLQISFDELKYLDDIIEFENKYRELSSLERNKKASVEKNFLDIGKELIHEFDNCPFCLSSNKSLEEIKIEVEKRLLELEQFKLLDEQLKNKFRSVSENLWNITRDLNNVNEILNIDRQELSSFSNLETIRLEENRLYVALSPLISDTELNDYIYSFTQKLVPTDKDYSDLFELLNKNKQIFEKRYIELAKEVQSLIEERKNGIETEIKVFFENNEGLTVEQKVTKLENEIKEFNEQIKLIDSKNIDLEIEFISANKKVGYLNQIKEEIGVFNSKFKLKVDELVNSVFEPIKNTVEEILNDYFQDDPQYKLEINLKENKLIIEGEEYVTKYIVTEIIDKKTYEIVTTPQIYFNTFRYKLFSLMIGLSIALASRKKYRINFPLVMDDLFFASDFPNKNSFAEFLIKIIKIFQKHTPNLPLQFIIFTHDDMIFKSAIDALNSFSNNNEKFEEENRIDLLNQTMIGRFFKPHDKDEVALSFPNEQKYWNLVYSLPQKILID</sequence>
<organism evidence="2 3">
    <name type="scientific">Flavobacterium cucumis</name>
    <dbReference type="NCBI Taxonomy" id="416016"/>
    <lineage>
        <taxon>Bacteria</taxon>
        <taxon>Pseudomonadati</taxon>
        <taxon>Bacteroidota</taxon>
        <taxon>Flavobacteriia</taxon>
        <taxon>Flavobacteriales</taxon>
        <taxon>Flavobacteriaceae</taxon>
        <taxon>Flavobacterium</taxon>
    </lineage>
</organism>
<keyword evidence="3" id="KW-1185">Reference proteome</keyword>
<gene>
    <name evidence="2" type="ORF">SAMN05443547_2654</name>
</gene>
<dbReference type="Gene3D" id="3.40.50.300">
    <property type="entry name" value="P-loop containing nucleotide triphosphate hydrolases"/>
    <property type="match status" value="1"/>
</dbReference>
<accession>A0A1M7ZZH4</accession>
<dbReference type="AlphaFoldDB" id="A0A1M7ZZH4"/>
<dbReference type="Proteomes" id="UP000184611">
    <property type="component" value="Unassembled WGS sequence"/>
</dbReference>
<evidence type="ECO:0000313" key="2">
    <source>
        <dbReference type="EMBL" id="SHO74264.1"/>
    </source>
</evidence>
<protein>
    <recommendedName>
        <fullName evidence="4">AAA domain-containing protein</fullName>
    </recommendedName>
</protein>